<comment type="cofactor">
    <cofactor evidence="1">
        <name>[4Fe-4S] cluster</name>
        <dbReference type="ChEBI" id="CHEBI:49883"/>
    </cofactor>
</comment>
<evidence type="ECO:0000256" key="3">
    <source>
        <dbReference type="ARBA" id="ARBA00017228"/>
    </source>
</evidence>
<dbReference type="SFLD" id="SFLDG01065">
    <property type="entry name" value="anaerobic_coproporphyrinogen-I"/>
    <property type="match status" value="2"/>
</dbReference>
<dbReference type="SFLD" id="SFLDS00029">
    <property type="entry name" value="Radical_SAM"/>
    <property type="match status" value="2"/>
</dbReference>
<comment type="function">
    <text evidence="10">Probably acts as a heme chaperone, transferring heme to an unknown acceptor. Binds one molecule of heme per monomer, possibly covalently. Binds 1 [4Fe-4S] cluster. The cluster is coordinated with 3 cysteines and an exchangeable S-adenosyl-L-methionine.</text>
</comment>
<keyword evidence="5 10" id="KW-0949">S-adenosyl-L-methionine</keyword>
<dbReference type="InterPro" id="IPR006638">
    <property type="entry name" value="Elp3/MiaA/NifB-like_rSAM"/>
</dbReference>
<evidence type="ECO:0000256" key="5">
    <source>
        <dbReference type="ARBA" id="ARBA00022691"/>
    </source>
</evidence>
<comment type="similarity">
    <text evidence="2">Belongs to the anaerobic coproporphyrinogen-III oxidase family. HemW subfamily.</text>
</comment>
<dbReference type="NCBIfam" id="TIGR00539">
    <property type="entry name" value="hemN_rel"/>
    <property type="match status" value="1"/>
</dbReference>
<feature type="domain" description="Radical SAM core" evidence="11">
    <location>
        <begin position="6"/>
        <end position="256"/>
    </location>
</feature>
<gene>
    <name evidence="12" type="primary">hemW</name>
    <name evidence="12" type="ORF">ACFQBM_12275</name>
</gene>
<evidence type="ECO:0000259" key="11">
    <source>
        <dbReference type="PROSITE" id="PS51918"/>
    </source>
</evidence>
<dbReference type="InterPro" id="IPR013785">
    <property type="entry name" value="Aldolase_TIM"/>
</dbReference>
<dbReference type="Gene3D" id="3.20.20.70">
    <property type="entry name" value="Aldolase class I"/>
    <property type="match status" value="1"/>
</dbReference>
<dbReference type="Pfam" id="PF06969">
    <property type="entry name" value="HemN_C"/>
    <property type="match status" value="1"/>
</dbReference>
<evidence type="ECO:0000256" key="6">
    <source>
        <dbReference type="ARBA" id="ARBA00022723"/>
    </source>
</evidence>
<accession>A0ABW1YPS3</accession>
<sequence length="414" mass="45395">MSDAPQLQLPPLSLYVHIPWCVRKCPYCDFNSHSVTHTSGADAHQAAGPDSSGYGLPEVEYVAQLRRDLGSQLPWVQGRRLQSIFFGGGTPSLFSPAAIGAILQMAEELVGFAPDIEITLEANPGTFEQEKFSGYRAAGINRLSIGVQSFDPRQLQNLGRIHSGEEAAGALAMARRAGFDNINLDLMHGLPEQTEAAALEDLRRAVFLEPEHISWYQLTIEPNTAFYSAPPVTPGSALIASMQGSGRDYLASCGYARYEVSAYSGAGLESRHNINYWSFGDYLGIGAGAHGKVTLPAEGRIVRSRRTRAPRHYLGADAIARDDLIHSVLALPHCDDIEPEELPLEFLMNALRLVDGVPLESFRRYTGSSPAVLQQQWPALEAMELVQPLAQRIAASEFGFDYLDEILQRFLEQP</sequence>
<evidence type="ECO:0000313" key="13">
    <source>
        <dbReference type="Proteomes" id="UP001596425"/>
    </source>
</evidence>
<dbReference type="RefSeq" id="WP_226864691.1">
    <property type="nucleotide sequence ID" value="NZ_JACZFR010000012.1"/>
</dbReference>
<evidence type="ECO:0000313" key="12">
    <source>
        <dbReference type="EMBL" id="MFC6634067.1"/>
    </source>
</evidence>
<evidence type="ECO:0000256" key="10">
    <source>
        <dbReference type="RuleBase" id="RU364116"/>
    </source>
</evidence>
<keyword evidence="10" id="KW-0004">4Fe-4S</keyword>
<keyword evidence="9 10" id="KW-0143">Chaperone</keyword>
<keyword evidence="7 10" id="KW-0408">Iron</keyword>
<dbReference type="Pfam" id="PF04055">
    <property type="entry name" value="Radical_SAM"/>
    <property type="match status" value="1"/>
</dbReference>
<evidence type="ECO:0000256" key="8">
    <source>
        <dbReference type="ARBA" id="ARBA00023014"/>
    </source>
</evidence>
<dbReference type="SFLD" id="SFLDF00562">
    <property type="entry name" value="HemN-like__clustered_with_heat"/>
    <property type="match status" value="1"/>
</dbReference>
<dbReference type="PANTHER" id="PTHR13932">
    <property type="entry name" value="COPROPORPHYRINIGEN III OXIDASE"/>
    <property type="match status" value="1"/>
</dbReference>
<evidence type="ECO:0000256" key="4">
    <source>
        <dbReference type="ARBA" id="ARBA00022617"/>
    </source>
</evidence>
<dbReference type="EMBL" id="JBHSVR010000001">
    <property type="protein sequence ID" value="MFC6634067.1"/>
    <property type="molecule type" value="Genomic_DNA"/>
</dbReference>
<keyword evidence="10" id="KW-0963">Cytoplasm</keyword>
<dbReference type="InterPro" id="IPR058240">
    <property type="entry name" value="rSAM_sf"/>
</dbReference>
<dbReference type="InterPro" id="IPR007197">
    <property type="entry name" value="rSAM"/>
</dbReference>
<keyword evidence="6 10" id="KW-0479">Metal-binding</keyword>
<keyword evidence="4 10" id="KW-0349">Heme</keyword>
<comment type="caution">
    <text evidence="12">The sequence shown here is derived from an EMBL/GenBank/DDBJ whole genome shotgun (WGS) entry which is preliminary data.</text>
</comment>
<name>A0ABW1YPS3_9GAMM</name>
<keyword evidence="8 10" id="KW-0411">Iron-sulfur</keyword>
<comment type="subcellular location">
    <subcellularLocation>
        <location evidence="10">Cytoplasm</location>
    </subcellularLocation>
</comment>
<proteinExistence type="inferred from homology"/>
<evidence type="ECO:0000256" key="1">
    <source>
        <dbReference type="ARBA" id="ARBA00001966"/>
    </source>
</evidence>
<dbReference type="SMART" id="SM00729">
    <property type="entry name" value="Elp3"/>
    <property type="match status" value="1"/>
</dbReference>
<dbReference type="InterPro" id="IPR034505">
    <property type="entry name" value="Coproporphyrinogen-III_oxidase"/>
</dbReference>
<dbReference type="InterPro" id="IPR010723">
    <property type="entry name" value="HemN_C"/>
</dbReference>
<dbReference type="SFLD" id="SFLDF00288">
    <property type="entry name" value="HemN-like__clustered_with_nucl"/>
    <property type="match status" value="1"/>
</dbReference>
<dbReference type="PANTHER" id="PTHR13932:SF5">
    <property type="entry name" value="RADICAL S-ADENOSYL METHIONINE DOMAIN-CONTAINING PROTEIN 1, MITOCHONDRIAL"/>
    <property type="match status" value="1"/>
</dbReference>
<dbReference type="Proteomes" id="UP001596425">
    <property type="component" value="Unassembled WGS sequence"/>
</dbReference>
<dbReference type="SUPFAM" id="SSF102114">
    <property type="entry name" value="Radical SAM enzymes"/>
    <property type="match status" value="1"/>
</dbReference>
<protein>
    <recommendedName>
        <fullName evidence="3 10">Heme chaperone HemW</fullName>
    </recommendedName>
</protein>
<dbReference type="PROSITE" id="PS51918">
    <property type="entry name" value="RADICAL_SAM"/>
    <property type="match status" value="1"/>
</dbReference>
<dbReference type="InterPro" id="IPR004559">
    <property type="entry name" value="HemW-like"/>
</dbReference>
<evidence type="ECO:0000256" key="9">
    <source>
        <dbReference type="ARBA" id="ARBA00023186"/>
    </source>
</evidence>
<keyword evidence="13" id="KW-1185">Reference proteome</keyword>
<evidence type="ECO:0000256" key="2">
    <source>
        <dbReference type="ARBA" id="ARBA00006100"/>
    </source>
</evidence>
<organism evidence="12 13">
    <name type="scientific">Microbulbifer taiwanensis</name>
    <dbReference type="NCBI Taxonomy" id="986746"/>
    <lineage>
        <taxon>Bacteria</taxon>
        <taxon>Pseudomonadati</taxon>
        <taxon>Pseudomonadota</taxon>
        <taxon>Gammaproteobacteria</taxon>
        <taxon>Cellvibrionales</taxon>
        <taxon>Microbulbiferaceae</taxon>
        <taxon>Microbulbifer</taxon>
    </lineage>
</organism>
<reference evidence="13" key="1">
    <citation type="journal article" date="2019" name="Int. J. Syst. Evol. Microbiol.">
        <title>The Global Catalogue of Microorganisms (GCM) 10K type strain sequencing project: providing services to taxonomists for standard genome sequencing and annotation.</title>
        <authorList>
            <consortium name="The Broad Institute Genomics Platform"/>
            <consortium name="The Broad Institute Genome Sequencing Center for Infectious Disease"/>
            <person name="Wu L."/>
            <person name="Ma J."/>
        </authorList>
    </citation>
    <scope>NUCLEOTIDE SEQUENCE [LARGE SCALE GENOMIC DNA]</scope>
    <source>
        <strain evidence="13">CGMCC 1.13718</strain>
    </source>
</reference>
<evidence type="ECO:0000256" key="7">
    <source>
        <dbReference type="ARBA" id="ARBA00023004"/>
    </source>
</evidence>
<dbReference type="CDD" id="cd01335">
    <property type="entry name" value="Radical_SAM"/>
    <property type="match status" value="1"/>
</dbReference>